<evidence type="ECO:0000256" key="5">
    <source>
        <dbReference type="ARBA" id="ARBA00023136"/>
    </source>
</evidence>
<dbReference type="InterPro" id="IPR002293">
    <property type="entry name" value="AA/rel_permease1"/>
</dbReference>
<dbReference type="AlphaFoldDB" id="A0A166YES8"/>
<dbReference type="EMBL" id="AZHC01000033">
    <property type="protein sequence ID" value="OAA36827.1"/>
    <property type="molecule type" value="Genomic_DNA"/>
</dbReference>
<organism evidence="8 9">
    <name type="scientific">Metarhizium rileyi (strain RCEF 4871)</name>
    <name type="common">Nomuraea rileyi</name>
    <dbReference type="NCBI Taxonomy" id="1649241"/>
    <lineage>
        <taxon>Eukaryota</taxon>
        <taxon>Fungi</taxon>
        <taxon>Dikarya</taxon>
        <taxon>Ascomycota</taxon>
        <taxon>Pezizomycotina</taxon>
        <taxon>Sordariomycetes</taxon>
        <taxon>Hypocreomycetidae</taxon>
        <taxon>Hypocreales</taxon>
        <taxon>Clavicipitaceae</taxon>
        <taxon>Metarhizium</taxon>
    </lineage>
</organism>
<sequence length="593" mass="65058">MDQASQLYHRDTLDVNDQATRDAQDLAALGHAQTLTRKFSLWSMLALAFCVLGTWSTMAQDLATGLANGGPVGILWGLVLVTACNTCVAVSLGELVSSMPTALGQAYWTQHLWNTPTGRFASYMCAWINTFGWWTLTASQIAFMTEFLLSMKLMFDPQWPGAQKGWLLFLVYVCITIFCTVINYVSCRKEWILPTFNNFVGIGFAGLFVAFSLALLISVGTNANLSYQSASFVFGWWINRTGWSDGVVWFLGLVQSAYGLTAFDSVIHMVEEIPAPRRNAPRTMYLAVLIGAVSGFIFMVVCLFCIQSLEGVLHPASGNPFIELVLSTIGQVGGAVMIALFIFNGLGQGSSVLTSASRLTWSFARDGGFPCGIWFSHVDETWMVPGRALWLQCSIICLVGILYLFASTVLQAILSVSTIALTISYAMPIIALVVVGRDKLPSGGEFRLGRLGPFINWVSIIYCTITTVFFFFPTSPNPAASDMNFAIAVFGVMLVLSVGFWFVQGHRTFMQSGETAEHVLYAENSLLSQDSDLGTEPRPDNKNKGQPSELPMSNRWGRNWIMELELGWKHWDPGGRLCLVGEGFLLHASGCGV</sequence>
<dbReference type="Proteomes" id="UP000243498">
    <property type="component" value="Unassembled WGS sequence"/>
</dbReference>
<keyword evidence="9" id="KW-1185">Reference proteome</keyword>
<dbReference type="Pfam" id="PF13520">
    <property type="entry name" value="AA_permease_2"/>
    <property type="match status" value="1"/>
</dbReference>
<dbReference type="OrthoDB" id="2417308at2759"/>
<comment type="caution">
    <text evidence="8">The sequence shown here is derived from an EMBL/GenBank/DDBJ whole genome shotgun (WGS) entry which is preliminary data.</text>
</comment>
<dbReference type="OMA" id="RTMVMAI"/>
<dbReference type="GO" id="GO:0006865">
    <property type="term" value="P:amino acid transport"/>
    <property type="evidence" value="ECO:0007669"/>
    <property type="project" value="InterPro"/>
</dbReference>
<feature type="region of interest" description="Disordered" evidence="6">
    <location>
        <begin position="530"/>
        <end position="551"/>
    </location>
</feature>
<feature type="transmembrane region" description="Helical" evidence="7">
    <location>
        <begin position="39"/>
        <end position="58"/>
    </location>
</feature>
<comment type="subcellular location">
    <subcellularLocation>
        <location evidence="1">Membrane</location>
        <topology evidence="1">Multi-pass membrane protein</topology>
    </subcellularLocation>
</comment>
<evidence type="ECO:0000313" key="8">
    <source>
        <dbReference type="EMBL" id="OAA36827.1"/>
    </source>
</evidence>
<proteinExistence type="predicted"/>
<protein>
    <submittedName>
        <fullName evidence="8">Amino acid/polyamine transporter I</fullName>
    </submittedName>
</protein>
<evidence type="ECO:0000313" key="9">
    <source>
        <dbReference type="Proteomes" id="UP000243498"/>
    </source>
</evidence>
<keyword evidence="2" id="KW-0813">Transport</keyword>
<dbReference type="GO" id="GO:0016020">
    <property type="term" value="C:membrane"/>
    <property type="evidence" value="ECO:0007669"/>
    <property type="project" value="UniProtKB-SubCell"/>
</dbReference>
<feature type="transmembrane region" description="Helical" evidence="7">
    <location>
        <begin position="485"/>
        <end position="503"/>
    </location>
</feature>
<feature type="transmembrane region" description="Helical" evidence="7">
    <location>
        <begin position="412"/>
        <end position="434"/>
    </location>
</feature>
<accession>A0A166YES8</accession>
<reference evidence="8 9" key="1">
    <citation type="journal article" date="2016" name="Genome Biol. Evol.">
        <title>Divergent and convergent evolution of fungal pathogenicity.</title>
        <authorList>
            <person name="Shang Y."/>
            <person name="Xiao G."/>
            <person name="Zheng P."/>
            <person name="Cen K."/>
            <person name="Zhan S."/>
            <person name="Wang C."/>
        </authorList>
    </citation>
    <scope>NUCLEOTIDE SEQUENCE [LARGE SCALE GENOMIC DNA]</scope>
    <source>
        <strain evidence="8 9">RCEF 4871</strain>
    </source>
</reference>
<keyword evidence="5 7" id="KW-0472">Membrane</keyword>
<feature type="transmembrane region" description="Helical" evidence="7">
    <location>
        <begin position="284"/>
        <end position="309"/>
    </location>
</feature>
<dbReference type="PANTHER" id="PTHR45649:SF22">
    <property type="entry name" value="TRANSPORTER, PUTATIVE (EUROFUNG)-RELATED"/>
    <property type="match status" value="1"/>
</dbReference>
<gene>
    <name evidence="8" type="ORF">NOR_07347</name>
</gene>
<dbReference type="PANTHER" id="PTHR45649">
    <property type="entry name" value="AMINO-ACID PERMEASE BAT1"/>
    <property type="match status" value="1"/>
</dbReference>
<keyword evidence="3 7" id="KW-0812">Transmembrane</keyword>
<dbReference type="PIRSF" id="PIRSF006060">
    <property type="entry name" value="AA_transporter"/>
    <property type="match status" value="1"/>
</dbReference>
<feature type="transmembrane region" description="Helical" evidence="7">
    <location>
        <begin position="120"/>
        <end position="145"/>
    </location>
</feature>
<feature type="transmembrane region" description="Helical" evidence="7">
    <location>
        <begin position="454"/>
        <end position="473"/>
    </location>
</feature>
<evidence type="ECO:0000256" key="4">
    <source>
        <dbReference type="ARBA" id="ARBA00022989"/>
    </source>
</evidence>
<dbReference type="PROSITE" id="PS00218">
    <property type="entry name" value="AMINO_ACID_PERMEASE_1"/>
    <property type="match status" value="1"/>
</dbReference>
<feature type="transmembrane region" description="Helical" evidence="7">
    <location>
        <begin position="70"/>
        <end position="92"/>
    </location>
</feature>
<evidence type="ECO:0000256" key="1">
    <source>
        <dbReference type="ARBA" id="ARBA00004141"/>
    </source>
</evidence>
<evidence type="ECO:0000256" key="2">
    <source>
        <dbReference type="ARBA" id="ARBA00022448"/>
    </source>
</evidence>
<keyword evidence="4 7" id="KW-1133">Transmembrane helix</keyword>
<feature type="transmembrane region" description="Helical" evidence="7">
    <location>
        <begin position="321"/>
        <end position="343"/>
    </location>
</feature>
<feature type="transmembrane region" description="Helical" evidence="7">
    <location>
        <begin position="165"/>
        <end position="187"/>
    </location>
</feature>
<dbReference type="Gene3D" id="1.20.1740.10">
    <property type="entry name" value="Amino acid/polyamine transporter I"/>
    <property type="match status" value="1"/>
</dbReference>
<dbReference type="InterPro" id="IPR004840">
    <property type="entry name" value="Amino_acid_permease_CS"/>
</dbReference>
<evidence type="ECO:0000256" key="3">
    <source>
        <dbReference type="ARBA" id="ARBA00022692"/>
    </source>
</evidence>
<feature type="transmembrane region" description="Helical" evidence="7">
    <location>
        <begin position="199"/>
        <end position="219"/>
    </location>
</feature>
<evidence type="ECO:0000256" key="6">
    <source>
        <dbReference type="SAM" id="MobiDB-lite"/>
    </source>
</evidence>
<dbReference type="STRING" id="1081105.A0A166YES8"/>
<name>A0A166YES8_METRR</name>
<evidence type="ECO:0000256" key="7">
    <source>
        <dbReference type="SAM" id="Phobius"/>
    </source>
</evidence>
<dbReference type="GO" id="GO:0022857">
    <property type="term" value="F:transmembrane transporter activity"/>
    <property type="evidence" value="ECO:0007669"/>
    <property type="project" value="InterPro"/>
</dbReference>
<feature type="transmembrane region" description="Helical" evidence="7">
    <location>
        <begin position="246"/>
        <end position="263"/>
    </location>
</feature>
<feature type="transmembrane region" description="Helical" evidence="7">
    <location>
        <begin position="388"/>
        <end position="406"/>
    </location>
</feature>